<evidence type="ECO:0000313" key="1">
    <source>
        <dbReference type="EMBL" id="MFD2731076.1"/>
    </source>
</evidence>
<accession>A0ABW5TSI7</accession>
<keyword evidence="2" id="KW-1185">Reference proteome</keyword>
<dbReference type="EMBL" id="JBHULV010000014">
    <property type="protein sequence ID" value="MFD2731076.1"/>
    <property type="molecule type" value="Genomic_DNA"/>
</dbReference>
<reference evidence="2" key="1">
    <citation type="journal article" date="2019" name="Int. J. Syst. Evol. Microbiol.">
        <title>The Global Catalogue of Microorganisms (GCM) 10K type strain sequencing project: providing services to taxonomists for standard genome sequencing and annotation.</title>
        <authorList>
            <consortium name="The Broad Institute Genomics Platform"/>
            <consortium name="The Broad Institute Genome Sequencing Center for Infectious Disease"/>
            <person name="Wu L."/>
            <person name="Ma J."/>
        </authorList>
    </citation>
    <scope>NUCLEOTIDE SEQUENCE [LARGE SCALE GENOMIC DNA]</scope>
    <source>
        <strain evidence="2">KCTC 42456</strain>
    </source>
</reference>
<gene>
    <name evidence="1" type="ORF">ACFSSE_05105</name>
</gene>
<sequence>MSARYEINRNENGTSYHFITSSGNTYIAYFTEFTMLNRNRKDVPILSFGFSCKLTDDDEPQRYDRKIKSTIIYIIEEFFNALPTESILYFCMNQDGKAKNRHLIFDKWFKEFSHGLEKHNTPEASAKHDFYGSILLKSANPNKQKFIDAFYFTIDYWDLGC</sequence>
<organism evidence="1 2">
    <name type="scientific">Pedobacter alpinus</name>
    <dbReference type="NCBI Taxonomy" id="1590643"/>
    <lineage>
        <taxon>Bacteria</taxon>
        <taxon>Pseudomonadati</taxon>
        <taxon>Bacteroidota</taxon>
        <taxon>Sphingobacteriia</taxon>
        <taxon>Sphingobacteriales</taxon>
        <taxon>Sphingobacteriaceae</taxon>
        <taxon>Pedobacter</taxon>
    </lineage>
</organism>
<protein>
    <submittedName>
        <fullName evidence="1">DUF6169 family protein</fullName>
    </submittedName>
</protein>
<dbReference type="Pfam" id="PF19666">
    <property type="entry name" value="DUF6169"/>
    <property type="match status" value="1"/>
</dbReference>
<evidence type="ECO:0000313" key="2">
    <source>
        <dbReference type="Proteomes" id="UP001597546"/>
    </source>
</evidence>
<name>A0ABW5TSI7_9SPHI</name>
<dbReference type="InterPro" id="IPR046167">
    <property type="entry name" value="DUF6169"/>
</dbReference>
<proteinExistence type="predicted"/>
<dbReference type="Proteomes" id="UP001597546">
    <property type="component" value="Unassembled WGS sequence"/>
</dbReference>
<comment type="caution">
    <text evidence="1">The sequence shown here is derived from an EMBL/GenBank/DDBJ whole genome shotgun (WGS) entry which is preliminary data.</text>
</comment>
<dbReference type="RefSeq" id="WP_379041907.1">
    <property type="nucleotide sequence ID" value="NZ_JBHSKW010000018.1"/>
</dbReference>